<feature type="chain" id="PRO_5039533689" evidence="5">
    <location>
        <begin position="19"/>
        <end position="191"/>
    </location>
</feature>
<dbReference type="InterPro" id="IPR002450">
    <property type="entry name" value="von_Ebner_gland"/>
</dbReference>
<evidence type="ECO:0000256" key="1">
    <source>
        <dbReference type="ARBA" id="ARBA00004613"/>
    </source>
</evidence>
<proteinExistence type="inferred from homology"/>
<dbReference type="OrthoDB" id="9621919at2759"/>
<evidence type="ECO:0000256" key="4">
    <source>
        <dbReference type="ARBA" id="ARBA00022729"/>
    </source>
</evidence>
<dbReference type="AlphaFoldDB" id="A0A9B0UD26"/>
<dbReference type="Pfam" id="PF00061">
    <property type="entry name" value="Lipocalin"/>
    <property type="match status" value="1"/>
</dbReference>
<comment type="similarity">
    <text evidence="2">Belongs to the calycin superfamily. Lipocalin family.</text>
</comment>
<dbReference type="InterPro" id="IPR000566">
    <property type="entry name" value="Lipocln_cytosolic_FA-bd_dom"/>
</dbReference>
<dbReference type="InterPro" id="IPR012674">
    <property type="entry name" value="Calycin"/>
</dbReference>
<keyword evidence="4 5" id="KW-0732">Signal</keyword>
<keyword evidence="3" id="KW-0964">Secreted</keyword>
<dbReference type="GO" id="GO:0005615">
    <property type="term" value="C:extracellular space"/>
    <property type="evidence" value="ECO:0007669"/>
    <property type="project" value="TreeGrafter"/>
</dbReference>
<feature type="domain" description="Lipocalin/cytosolic fatty-acid binding" evidence="6">
    <location>
        <begin position="32"/>
        <end position="165"/>
    </location>
</feature>
<dbReference type="Gene3D" id="2.40.128.20">
    <property type="match status" value="1"/>
</dbReference>
<name>A0A9B0UD26_CHRAS</name>
<evidence type="ECO:0000313" key="7">
    <source>
        <dbReference type="Proteomes" id="UP000504623"/>
    </source>
</evidence>
<evidence type="ECO:0000259" key="6">
    <source>
        <dbReference type="Pfam" id="PF00061"/>
    </source>
</evidence>
<dbReference type="PANTHER" id="PTHR11430">
    <property type="entry name" value="LIPOCALIN"/>
    <property type="match status" value="1"/>
</dbReference>
<dbReference type="InterPro" id="IPR002345">
    <property type="entry name" value="Lipocalin"/>
</dbReference>
<protein>
    <submittedName>
        <fullName evidence="8">Odorant-binding protein 2b-like</fullName>
    </submittedName>
</protein>
<dbReference type="GO" id="GO:0036094">
    <property type="term" value="F:small molecule binding"/>
    <property type="evidence" value="ECO:0007669"/>
    <property type="project" value="InterPro"/>
</dbReference>
<dbReference type="SUPFAM" id="SSF50814">
    <property type="entry name" value="Lipocalins"/>
    <property type="match status" value="1"/>
</dbReference>
<dbReference type="RefSeq" id="XP_006877015.1">
    <property type="nucleotide sequence ID" value="XM_006876953.1"/>
</dbReference>
<evidence type="ECO:0000256" key="3">
    <source>
        <dbReference type="ARBA" id="ARBA00022525"/>
    </source>
</evidence>
<dbReference type="PRINTS" id="PR01175">
    <property type="entry name" value="VNEBNERGLAND"/>
</dbReference>
<evidence type="ECO:0000256" key="5">
    <source>
        <dbReference type="SAM" id="SignalP"/>
    </source>
</evidence>
<evidence type="ECO:0000256" key="2">
    <source>
        <dbReference type="ARBA" id="ARBA00006889"/>
    </source>
</evidence>
<comment type="subcellular location">
    <subcellularLocation>
        <location evidence="1">Secreted</location>
    </subcellularLocation>
</comment>
<keyword evidence="7" id="KW-1185">Reference proteome</keyword>
<organism evidence="7 8">
    <name type="scientific">Chrysochloris asiatica</name>
    <name type="common">Cape golden mole</name>
    <dbReference type="NCBI Taxonomy" id="185453"/>
    <lineage>
        <taxon>Eukaryota</taxon>
        <taxon>Metazoa</taxon>
        <taxon>Chordata</taxon>
        <taxon>Craniata</taxon>
        <taxon>Vertebrata</taxon>
        <taxon>Euteleostomi</taxon>
        <taxon>Mammalia</taxon>
        <taxon>Eutheria</taxon>
        <taxon>Afrotheria</taxon>
        <taxon>Chrysochloridae</taxon>
        <taxon>Chrysochlorinae</taxon>
        <taxon>Chrysochloris</taxon>
    </lineage>
</organism>
<dbReference type="Proteomes" id="UP000504623">
    <property type="component" value="Unplaced"/>
</dbReference>
<dbReference type="PANTHER" id="PTHR11430:SF129">
    <property type="entry name" value="ODORANT-BINDING PROTEIN 2A-RELATED"/>
    <property type="match status" value="1"/>
</dbReference>
<dbReference type="CDD" id="cd19414">
    <property type="entry name" value="lipocalin_1_3_4_13-like"/>
    <property type="match status" value="1"/>
</dbReference>
<dbReference type="GeneID" id="102824713"/>
<accession>A0A9B0UD26</accession>
<sequence length="191" mass="22171">MQTLFLTITLSMIATLQAQDPLSFDWEKPDITGTWYLKAIMGPNLGKRYKKTSPLMVTALEDGNLEISFTFLKNNQCQEKRILLKRTEEPGKYSIYEGRKFTFHLQELPMKDHYIFYCESKHNNQTLRLAKLLGRNLDVNVEALEEFKKFTQQKGFPQERLITPTHIAVSRDPSTITLHTCPHHVVKDGQL</sequence>
<feature type="signal peptide" evidence="5">
    <location>
        <begin position="1"/>
        <end position="18"/>
    </location>
</feature>
<evidence type="ECO:0000313" key="8">
    <source>
        <dbReference type="RefSeq" id="XP_006877015.1"/>
    </source>
</evidence>
<reference evidence="8" key="1">
    <citation type="submission" date="2025-08" db="UniProtKB">
        <authorList>
            <consortium name="RefSeq"/>
        </authorList>
    </citation>
    <scope>IDENTIFICATION</scope>
    <source>
        <tissue evidence="8">Spleen</tissue>
    </source>
</reference>
<gene>
    <name evidence="8" type="primary">LOC102824713</name>
</gene>